<comment type="caution">
    <text evidence="2">The sequence shown here is derived from an EMBL/GenBank/DDBJ whole genome shotgun (WGS) entry which is preliminary data.</text>
</comment>
<dbReference type="EMBL" id="SODV01000001">
    <property type="protein sequence ID" value="TDX02026.1"/>
    <property type="molecule type" value="Genomic_DNA"/>
</dbReference>
<dbReference type="RefSeq" id="WP_133994653.1">
    <property type="nucleotide sequence ID" value="NZ_SODV01000001.1"/>
</dbReference>
<dbReference type="PANTHER" id="PTHR31435">
    <property type="entry name" value="PROTEIN NATD1"/>
    <property type="match status" value="1"/>
</dbReference>
<protein>
    <recommendedName>
        <fullName evidence="1">N-acetyltransferase domain-containing protein</fullName>
    </recommendedName>
</protein>
<accession>A0A4R8DVH4</accession>
<dbReference type="Gene3D" id="3.40.630.30">
    <property type="match status" value="1"/>
</dbReference>
<dbReference type="PROSITE" id="PS51729">
    <property type="entry name" value="GNAT_YJDJ"/>
    <property type="match status" value="1"/>
</dbReference>
<feature type="domain" description="N-acetyltransferase" evidence="1">
    <location>
        <begin position="7"/>
        <end position="92"/>
    </location>
</feature>
<name>A0A4R8DVH4_9BACT</name>
<keyword evidence="3" id="KW-1185">Reference proteome</keyword>
<dbReference type="InterPro" id="IPR045057">
    <property type="entry name" value="Gcn5-rel_NAT"/>
</dbReference>
<dbReference type="Pfam" id="PF14542">
    <property type="entry name" value="Acetyltransf_CG"/>
    <property type="match status" value="1"/>
</dbReference>
<dbReference type="Proteomes" id="UP000294498">
    <property type="component" value="Unassembled WGS sequence"/>
</dbReference>
<evidence type="ECO:0000313" key="2">
    <source>
        <dbReference type="EMBL" id="TDX02026.1"/>
    </source>
</evidence>
<dbReference type="SUPFAM" id="SSF55729">
    <property type="entry name" value="Acyl-CoA N-acyltransferases (Nat)"/>
    <property type="match status" value="1"/>
</dbReference>
<evidence type="ECO:0000259" key="1">
    <source>
        <dbReference type="PROSITE" id="PS51729"/>
    </source>
</evidence>
<dbReference type="PANTHER" id="PTHR31435:SF9">
    <property type="entry name" value="PROTEIN NATD1"/>
    <property type="match status" value="1"/>
</dbReference>
<reference evidence="2 3" key="1">
    <citation type="submission" date="2019-03" db="EMBL/GenBank/DDBJ databases">
        <title>Genomic Encyclopedia of Type Strains, Phase IV (KMG-IV): sequencing the most valuable type-strain genomes for metagenomic binning, comparative biology and taxonomic classification.</title>
        <authorList>
            <person name="Goeker M."/>
        </authorList>
    </citation>
    <scope>NUCLEOTIDE SEQUENCE [LARGE SCALE GENOMIC DNA]</scope>
    <source>
        <strain evidence="2 3">DSM 100059</strain>
    </source>
</reference>
<organism evidence="2 3">
    <name type="scientific">Dinghuibacter silviterrae</name>
    <dbReference type="NCBI Taxonomy" id="1539049"/>
    <lineage>
        <taxon>Bacteria</taxon>
        <taxon>Pseudomonadati</taxon>
        <taxon>Bacteroidota</taxon>
        <taxon>Chitinophagia</taxon>
        <taxon>Chitinophagales</taxon>
        <taxon>Chitinophagaceae</taxon>
        <taxon>Dinghuibacter</taxon>
    </lineage>
</organism>
<dbReference type="InterPro" id="IPR016181">
    <property type="entry name" value="Acyl_CoA_acyltransferase"/>
</dbReference>
<sequence>MDTYTVVNNEHEKQFEITADGEKAYLVYRFYKGDIAFMHTFVPKTLEGRGIAEALVKAAFAYAETHKQPVMNYCPYVSVYLKRHPEYKKFLDPQYG</sequence>
<proteinExistence type="predicted"/>
<gene>
    <name evidence="2" type="ORF">EDB95_3073</name>
</gene>
<dbReference type="InterPro" id="IPR031165">
    <property type="entry name" value="GNAT_YJDJ"/>
</dbReference>
<evidence type="ECO:0000313" key="3">
    <source>
        <dbReference type="Proteomes" id="UP000294498"/>
    </source>
</evidence>
<dbReference type="OrthoDB" id="1120671at2"/>
<dbReference type="AlphaFoldDB" id="A0A4R8DVH4"/>